<dbReference type="Proteomes" id="UP001143400">
    <property type="component" value="Unassembled WGS sequence"/>
</dbReference>
<dbReference type="EMBL" id="JAFBCY010000002">
    <property type="protein sequence ID" value="MBM7851563.1"/>
    <property type="molecule type" value="Genomic_DNA"/>
</dbReference>
<comment type="caution">
    <text evidence="4">The sequence shown here is derived from an EMBL/GenBank/DDBJ whole genome shotgun (WGS) entry which is preliminary data.</text>
</comment>
<dbReference type="Gene3D" id="3.40.50.410">
    <property type="entry name" value="von Willebrand factor, type A domain"/>
    <property type="match status" value="1"/>
</dbReference>
<feature type="transmembrane region" description="Helical" evidence="2">
    <location>
        <begin position="47"/>
        <end position="69"/>
    </location>
</feature>
<dbReference type="AlphaFoldDB" id="A0A9W6IT48"/>
<dbReference type="EMBL" id="BSFF01000001">
    <property type="protein sequence ID" value="GLK54621.1"/>
    <property type="molecule type" value="Genomic_DNA"/>
</dbReference>
<feature type="domain" description="VWFA" evidence="3">
    <location>
        <begin position="84"/>
        <end position="222"/>
    </location>
</feature>
<reference evidence="5 6" key="2">
    <citation type="submission" date="2021-01" db="EMBL/GenBank/DDBJ databases">
        <title>Genomic Encyclopedia of Type Strains, Phase IV (KMG-IV): sequencing the most valuable type-strain genomes for metagenomic binning, comparative biology and taxonomic classification.</title>
        <authorList>
            <person name="Goeker M."/>
        </authorList>
    </citation>
    <scope>NUCLEOTIDE SEQUENCE [LARGE SCALE GENOMIC DNA]</scope>
    <source>
        <strain evidence="5 6">DSM 6130</strain>
    </source>
</reference>
<evidence type="ECO:0000313" key="6">
    <source>
        <dbReference type="Proteomes" id="UP000758856"/>
    </source>
</evidence>
<gene>
    <name evidence="4" type="ORF">GCM10008170_06400</name>
    <name evidence="5" type="ORF">JOD31_001788</name>
</gene>
<accession>A0A9W6IT48</accession>
<proteinExistence type="predicted"/>
<feature type="region of interest" description="Disordered" evidence="1">
    <location>
        <begin position="336"/>
        <end position="398"/>
    </location>
</feature>
<dbReference type="InterPro" id="IPR002035">
    <property type="entry name" value="VWF_A"/>
</dbReference>
<organism evidence="4 7">
    <name type="scientific">Methylopila capsulata</name>
    <dbReference type="NCBI Taxonomy" id="61654"/>
    <lineage>
        <taxon>Bacteria</taxon>
        <taxon>Pseudomonadati</taxon>
        <taxon>Pseudomonadota</taxon>
        <taxon>Alphaproteobacteria</taxon>
        <taxon>Hyphomicrobiales</taxon>
        <taxon>Methylopilaceae</taxon>
        <taxon>Methylopila</taxon>
    </lineage>
</organism>
<keyword evidence="6" id="KW-1185">Reference proteome</keyword>
<dbReference type="PROSITE" id="PS50234">
    <property type="entry name" value="VWFA"/>
    <property type="match status" value="1"/>
</dbReference>
<dbReference type="SMART" id="SM00327">
    <property type="entry name" value="VWA"/>
    <property type="match status" value="1"/>
</dbReference>
<evidence type="ECO:0000256" key="2">
    <source>
        <dbReference type="SAM" id="Phobius"/>
    </source>
</evidence>
<evidence type="ECO:0000313" key="7">
    <source>
        <dbReference type="Proteomes" id="UP001143400"/>
    </source>
</evidence>
<dbReference type="SUPFAM" id="SSF53300">
    <property type="entry name" value="vWA-like"/>
    <property type="match status" value="1"/>
</dbReference>
<protein>
    <submittedName>
        <fullName evidence="5">MxaC protein</fullName>
    </submittedName>
</protein>
<dbReference type="RefSeq" id="WP_246482402.1">
    <property type="nucleotide sequence ID" value="NZ_BSFF01000001.1"/>
</dbReference>
<dbReference type="Proteomes" id="UP000758856">
    <property type="component" value="Unassembled WGS sequence"/>
</dbReference>
<evidence type="ECO:0000256" key="1">
    <source>
        <dbReference type="SAM" id="MobiDB-lite"/>
    </source>
</evidence>
<keyword evidence="2" id="KW-0812">Transmembrane</keyword>
<evidence type="ECO:0000313" key="4">
    <source>
        <dbReference type="EMBL" id="GLK54621.1"/>
    </source>
</evidence>
<dbReference type="InterPro" id="IPR036465">
    <property type="entry name" value="vWFA_dom_sf"/>
</dbReference>
<name>A0A9W6IT48_9HYPH</name>
<reference evidence="4" key="3">
    <citation type="submission" date="2023-01" db="EMBL/GenBank/DDBJ databases">
        <authorList>
            <person name="Sun Q."/>
            <person name="Evtushenko L."/>
        </authorList>
    </citation>
    <scope>NUCLEOTIDE SEQUENCE</scope>
    <source>
        <strain evidence="4">VKM B-1606</strain>
    </source>
</reference>
<evidence type="ECO:0000313" key="5">
    <source>
        <dbReference type="EMBL" id="MBM7851563.1"/>
    </source>
</evidence>
<reference evidence="4" key="1">
    <citation type="journal article" date="2014" name="Int. J. Syst. Evol. Microbiol.">
        <title>Complete genome sequence of Corynebacterium casei LMG S-19264T (=DSM 44701T), isolated from a smear-ripened cheese.</title>
        <authorList>
            <consortium name="US DOE Joint Genome Institute (JGI-PGF)"/>
            <person name="Walter F."/>
            <person name="Albersmeier A."/>
            <person name="Kalinowski J."/>
            <person name="Ruckert C."/>
        </authorList>
    </citation>
    <scope>NUCLEOTIDE SEQUENCE</scope>
    <source>
        <strain evidence="4">VKM B-1606</strain>
    </source>
</reference>
<evidence type="ECO:0000259" key="3">
    <source>
        <dbReference type="PROSITE" id="PS50234"/>
    </source>
</evidence>
<keyword evidence="2" id="KW-1133">Transmembrane helix</keyword>
<feature type="compositionally biased region" description="Gly residues" evidence="1">
    <location>
        <begin position="342"/>
        <end position="352"/>
    </location>
</feature>
<keyword evidence="2" id="KW-0472">Membrane</keyword>
<sequence>MTGLGFDHPWALLLLPLALLPFLVSPLRLSGVPSAEVAPEDTLSRAVGAGIVALGALAIVLLVLGLSGLHRRDHVVERTGVGANIVLLIDRSSSMDSTFANRRPDGAEESKSVAARRLLTDFAARRPADRVAVAAFSTAPMLVIPMTDKHDAVRAAIGAIDRPGLAHTDVGRGLSLAFSMFDETSTETSRAIVLVSDGAAVIDRRVQDALRAAAARDPVRLYWLFLRTAGARGITDRPPPGDPDSPQTYPERHLDIFFKTLGLPYRSFEARSAGEVSDAIREIDQLEQRPTLYSETIPRQDLDWLCYWAAAGALLLLLAAKLSERRLEDWEGEALLPSPLRGGVGGGGGAGEGATRIVASRRRALHSAPPPTLALPRKGGGNAPDVHSQQPDSGRAAS</sequence>
<dbReference type="CDD" id="cd00198">
    <property type="entry name" value="vWFA"/>
    <property type="match status" value="1"/>
</dbReference>
<dbReference type="Pfam" id="PF13519">
    <property type="entry name" value="VWA_2"/>
    <property type="match status" value="1"/>
</dbReference>